<dbReference type="InterPro" id="IPR046485">
    <property type="entry name" value="DUF6578"/>
</dbReference>
<accession>A0A2A5J7I5</accession>
<protein>
    <submittedName>
        <fullName evidence="1">Uncharacterized protein</fullName>
    </submittedName>
</protein>
<dbReference type="RefSeq" id="WP_099697978.1">
    <property type="nucleotide sequence ID" value="NZ_NOVD01000015.1"/>
</dbReference>
<dbReference type="Proteomes" id="UP000230886">
    <property type="component" value="Unassembled WGS sequence"/>
</dbReference>
<evidence type="ECO:0000313" key="1">
    <source>
        <dbReference type="EMBL" id="PCK25535.1"/>
    </source>
</evidence>
<gene>
    <name evidence="1" type="ORF">CHR55_19705</name>
</gene>
<proteinExistence type="predicted"/>
<organism evidence="1 2">
    <name type="scientific">Rhodococcus qingshengii</name>
    <dbReference type="NCBI Taxonomy" id="334542"/>
    <lineage>
        <taxon>Bacteria</taxon>
        <taxon>Bacillati</taxon>
        <taxon>Actinomycetota</taxon>
        <taxon>Actinomycetes</taxon>
        <taxon>Mycobacteriales</taxon>
        <taxon>Nocardiaceae</taxon>
        <taxon>Rhodococcus</taxon>
        <taxon>Rhodococcus erythropolis group</taxon>
    </lineage>
</organism>
<name>A0A2A5J7I5_RHOSG</name>
<evidence type="ECO:0000313" key="2">
    <source>
        <dbReference type="Proteomes" id="UP000230886"/>
    </source>
</evidence>
<dbReference type="EMBL" id="NOVD01000015">
    <property type="protein sequence ID" value="PCK25535.1"/>
    <property type="molecule type" value="Genomic_DNA"/>
</dbReference>
<reference evidence="1 2" key="1">
    <citation type="submission" date="2017-07" db="EMBL/GenBank/DDBJ databases">
        <title>Draft sequence of Rhodococcus enclensis 23b-28.</title>
        <authorList>
            <person name="Besaury L."/>
            <person name="Sancelme M."/>
            <person name="Amato P."/>
            <person name="Lallement A."/>
            <person name="Delort A.-M."/>
        </authorList>
    </citation>
    <scope>NUCLEOTIDE SEQUENCE [LARGE SCALE GENOMIC DNA]</scope>
    <source>
        <strain evidence="1 2">23b-28</strain>
    </source>
</reference>
<dbReference type="AlphaFoldDB" id="A0A2A5J7I5"/>
<comment type="caution">
    <text evidence="1">The sequence shown here is derived from an EMBL/GenBank/DDBJ whole genome shotgun (WGS) entry which is preliminary data.</text>
</comment>
<dbReference type="Pfam" id="PF20218">
    <property type="entry name" value="DUF6578"/>
    <property type="match status" value="1"/>
</dbReference>
<sequence>MKAHSFTEPTPVDSSVQIVSVHVDAVEVECCGPFPVVGEQCSWTLTPRSQDDAFDGWVHGGMPASGVVTTGVVLGILVVTTTYEEVGSPRMWLPVEGSETYRSVEASPRWFRRFGDFDFEPQNRIETGLVVELATTRAPFR</sequence>